<dbReference type="Pfam" id="PF00884">
    <property type="entry name" value="Sulfatase"/>
    <property type="match status" value="2"/>
</dbReference>
<dbReference type="Proteomes" id="UP000617628">
    <property type="component" value="Unassembled WGS sequence"/>
</dbReference>
<reference evidence="5" key="1">
    <citation type="submission" date="2021-01" db="EMBL/GenBank/DDBJ databases">
        <title>Modified the classification status of verrucomicrobia.</title>
        <authorList>
            <person name="Feng X."/>
        </authorList>
    </citation>
    <scope>NUCLEOTIDE SEQUENCE</scope>
    <source>
        <strain evidence="5">KCTC 13126</strain>
    </source>
</reference>
<dbReference type="InterPro" id="IPR000917">
    <property type="entry name" value="Sulfatase_N"/>
</dbReference>
<comment type="caution">
    <text evidence="5">The sequence shown here is derived from an EMBL/GenBank/DDBJ whole genome shotgun (WGS) entry which is preliminary data.</text>
</comment>
<dbReference type="CDD" id="cd16027">
    <property type="entry name" value="SGSH"/>
    <property type="match status" value="1"/>
</dbReference>
<dbReference type="GO" id="GO:0004065">
    <property type="term" value="F:arylsulfatase activity"/>
    <property type="evidence" value="ECO:0007669"/>
    <property type="project" value="TreeGrafter"/>
</dbReference>
<evidence type="ECO:0000313" key="6">
    <source>
        <dbReference type="Proteomes" id="UP000617628"/>
    </source>
</evidence>
<feature type="domain" description="Sulfatase N-terminal" evidence="4">
    <location>
        <begin position="155"/>
        <end position="298"/>
    </location>
</feature>
<name>A0A934RYD9_9BACT</name>
<organism evidence="5 6">
    <name type="scientific">Pelagicoccus mobilis</name>
    <dbReference type="NCBI Taxonomy" id="415221"/>
    <lineage>
        <taxon>Bacteria</taxon>
        <taxon>Pseudomonadati</taxon>
        <taxon>Verrucomicrobiota</taxon>
        <taxon>Opitutia</taxon>
        <taxon>Puniceicoccales</taxon>
        <taxon>Pelagicoccaceae</taxon>
        <taxon>Pelagicoccus</taxon>
    </lineage>
</organism>
<dbReference type="InterPro" id="IPR050738">
    <property type="entry name" value="Sulfatase"/>
</dbReference>
<feature type="domain" description="Sulfatase N-terminal" evidence="4">
    <location>
        <begin position="35"/>
        <end position="134"/>
    </location>
</feature>
<dbReference type="PANTHER" id="PTHR42693:SF53">
    <property type="entry name" value="ENDO-4-O-SULFATASE"/>
    <property type="match status" value="1"/>
</dbReference>
<protein>
    <submittedName>
        <fullName evidence="5">Sulfatase</fullName>
    </submittedName>
</protein>
<comment type="similarity">
    <text evidence="1">Belongs to the sulfatase family.</text>
</comment>
<evidence type="ECO:0000256" key="3">
    <source>
        <dbReference type="SAM" id="MobiDB-lite"/>
    </source>
</evidence>
<sequence length="534" mass="61031">MISSTKFRNAAALALSLIGFCIPTETTLAAKQERPNILWITIEDWSTDLSCYGTPGVHTPHVDKLASEGVLYKNAFTTSPVCSTSRSAMMTGFHQNFINANQHRLLSEQKEPLPYGIKPIPHLFAEAGYFTALMSWKTDCNFEPFSREELFMGDDWSDRDPGQPFFARITFGGTHRSWNRDPIRPIDISDVEIPPYYPDTPFIRRDWANGLEQMQLVDREVGALLERLDAEGLADNTIVFFIGDHGRCHIRGKQFLYDGGIRIPMIMRWPGKVEPGQTSDSMVQSIDICATILEAAGIEAPIPLHGKSLFSDDVRDRRYVFAARDKMDQTHDSMRAIRSKDYKLILNLMPERPYCQYNSYKEGAYPALAELNVMNMKGLLTPEQAAFMAPTKPRVELYDLNEDPHEVTNLANNPKYKTVKKELLTTLRNWRKNVIRDQGVSEEFRAGSVYPPEKPNGSVDVWVNANKDNYDYLEHGWPSWYPTRSLEEWEDARAKWGPYVFRGPAEEIDRPEIAISKKKKKKKKKQPPINLSQN</sequence>
<evidence type="ECO:0000259" key="4">
    <source>
        <dbReference type="Pfam" id="PF00884"/>
    </source>
</evidence>
<dbReference type="InterPro" id="IPR017850">
    <property type="entry name" value="Alkaline_phosphatase_core_sf"/>
</dbReference>
<dbReference type="AlphaFoldDB" id="A0A934RYD9"/>
<dbReference type="PANTHER" id="PTHR42693">
    <property type="entry name" value="ARYLSULFATASE FAMILY MEMBER"/>
    <property type="match status" value="1"/>
</dbReference>
<feature type="region of interest" description="Disordered" evidence="3">
    <location>
        <begin position="511"/>
        <end position="534"/>
    </location>
</feature>
<keyword evidence="2" id="KW-0378">Hydrolase</keyword>
<proteinExistence type="inferred from homology"/>
<keyword evidence="6" id="KW-1185">Reference proteome</keyword>
<dbReference type="Gene3D" id="3.40.720.10">
    <property type="entry name" value="Alkaline Phosphatase, subunit A"/>
    <property type="match status" value="1"/>
</dbReference>
<evidence type="ECO:0000256" key="1">
    <source>
        <dbReference type="ARBA" id="ARBA00008779"/>
    </source>
</evidence>
<accession>A0A934RYD9</accession>
<dbReference type="EMBL" id="JAENIL010000004">
    <property type="protein sequence ID" value="MBK1875808.1"/>
    <property type="molecule type" value="Genomic_DNA"/>
</dbReference>
<evidence type="ECO:0000256" key="2">
    <source>
        <dbReference type="ARBA" id="ARBA00022801"/>
    </source>
</evidence>
<dbReference type="RefSeq" id="WP_200354023.1">
    <property type="nucleotide sequence ID" value="NZ_JAENIL010000004.1"/>
</dbReference>
<evidence type="ECO:0000313" key="5">
    <source>
        <dbReference type="EMBL" id="MBK1875808.1"/>
    </source>
</evidence>
<feature type="compositionally biased region" description="Basic residues" evidence="3">
    <location>
        <begin position="516"/>
        <end position="526"/>
    </location>
</feature>
<dbReference type="SUPFAM" id="SSF53649">
    <property type="entry name" value="Alkaline phosphatase-like"/>
    <property type="match status" value="1"/>
</dbReference>
<gene>
    <name evidence="5" type="ORF">JIN87_02950</name>
</gene>